<dbReference type="GO" id="GO:0000785">
    <property type="term" value="C:chromatin"/>
    <property type="evidence" value="ECO:0007669"/>
    <property type="project" value="TreeGrafter"/>
</dbReference>
<evidence type="ECO:0000313" key="10">
    <source>
        <dbReference type="EMBL" id="EGN96490.1"/>
    </source>
</evidence>
<evidence type="ECO:0000256" key="6">
    <source>
        <dbReference type="ARBA" id="ARBA00023242"/>
    </source>
</evidence>
<sequence length="181" mass="20315">MVFSRSEHLARHIRHTGERPFTCHCGKQFSRLDNLRQHAQTVHADKQDQNERMMRELTSLHASMAAANKAGQSRGKRDNPALHSLDLVKEEDQPSLPIHQRPGTSTGYEGTDSILYHSDHWSDDLDRSDTRAHNSHSFRDSTQSFLAPPSASSPFLLGSHSQSFLPFPTNSFNIGLSSRDG</sequence>
<dbReference type="EMBL" id="GL945484">
    <property type="protein sequence ID" value="EGN96490.1"/>
    <property type="molecule type" value="Genomic_DNA"/>
</dbReference>
<dbReference type="InterPro" id="IPR036236">
    <property type="entry name" value="Znf_C2H2_sf"/>
</dbReference>
<evidence type="ECO:0000256" key="3">
    <source>
        <dbReference type="ARBA" id="ARBA00022737"/>
    </source>
</evidence>
<dbReference type="STRING" id="936435.F8Q5L9"/>
<keyword evidence="6" id="KW-0539">Nucleus</keyword>
<dbReference type="OrthoDB" id="2689618at2759"/>
<feature type="region of interest" description="Disordered" evidence="8">
    <location>
        <begin position="66"/>
        <end position="111"/>
    </location>
</feature>
<evidence type="ECO:0000256" key="5">
    <source>
        <dbReference type="ARBA" id="ARBA00022833"/>
    </source>
</evidence>
<feature type="region of interest" description="Disordered" evidence="8">
    <location>
        <begin position="128"/>
        <end position="152"/>
    </location>
</feature>
<name>F8Q5L9_SERL3</name>
<feature type="domain" description="C2H2-type" evidence="9">
    <location>
        <begin position="21"/>
        <end position="48"/>
    </location>
</feature>
<dbReference type="Proteomes" id="UP000008063">
    <property type="component" value="Unassembled WGS sequence"/>
</dbReference>
<dbReference type="PANTHER" id="PTHR40626">
    <property type="entry name" value="MIP31509P"/>
    <property type="match status" value="1"/>
</dbReference>
<evidence type="ECO:0000256" key="7">
    <source>
        <dbReference type="PROSITE-ProRule" id="PRU00042"/>
    </source>
</evidence>
<dbReference type="PROSITE" id="PS50157">
    <property type="entry name" value="ZINC_FINGER_C2H2_2"/>
    <property type="match status" value="1"/>
</dbReference>
<keyword evidence="4 7" id="KW-0863">Zinc-finger</keyword>
<feature type="non-terminal residue" evidence="10">
    <location>
        <position position="181"/>
    </location>
</feature>
<keyword evidence="2" id="KW-0479">Metal-binding</keyword>
<dbReference type="InParanoid" id="F8Q5L9"/>
<evidence type="ECO:0000256" key="1">
    <source>
        <dbReference type="ARBA" id="ARBA00004123"/>
    </source>
</evidence>
<reference evidence="11" key="1">
    <citation type="journal article" date="2011" name="Science">
        <title>The plant cell wall-decomposing machinery underlies the functional diversity of forest fungi.</title>
        <authorList>
            <person name="Eastwood D.C."/>
            <person name="Floudas D."/>
            <person name="Binder M."/>
            <person name="Majcherczyk A."/>
            <person name="Schneider P."/>
            <person name="Aerts A."/>
            <person name="Asiegbu F.O."/>
            <person name="Baker S.E."/>
            <person name="Barry K."/>
            <person name="Bendiksby M."/>
            <person name="Blumentritt M."/>
            <person name="Coutinho P.M."/>
            <person name="Cullen D."/>
            <person name="de Vries R.P."/>
            <person name="Gathman A."/>
            <person name="Goodell B."/>
            <person name="Henrissat B."/>
            <person name="Ihrmark K."/>
            <person name="Kauserud H."/>
            <person name="Kohler A."/>
            <person name="LaButti K."/>
            <person name="Lapidus A."/>
            <person name="Lavin J.L."/>
            <person name="Lee Y.-H."/>
            <person name="Lindquist E."/>
            <person name="Lilly W."/>
            <person name="Lucas S."/>
            <person name="Morin E."/>
            <person name="Murat C."/>
            <person name="Oguiza J.A."/>
            <person name="Park J."/>
            <person name="Pisabarro A.G."/>
            <person name="Riley R."/>
            <person name="Rosling A."/>
            <person name="Salamov A."/>
            <person name="Schmidt O."/>
            <person name="Schmutz J."/>
            <person name="Skrede I."/>
            <person name="Stenlid J."/>
            <person name="Wiebenga A."/>
            <person name="Xie X."/>
            <person name="Kuees U."/>
            <person name="Hibbett D.S."/>
            <person name="Hoffmeister D."/>
            <person name="Hoegberg N."/>
            <person name="Martin F."/>
            <person name="Grigoriev I.V."/>
            <person name="Watkinson S.C."/>
        </authorList>
    </citation>
    <scope>NUCLEOTIDE SEQUENCE [LARGE SCALE GENOMIC DNA]</scope>
    <source>
        <strain evidence="11">strain S7.3</strain>
    </source>
</reference>
<dbReference type="InterPro" id="IPR013087">
    <property type="entry name" value="Znf_C2H2_type"/>
</dbReference>
<organism evidence="11">
    <name type="scientific">Serpula lacrymans var. lacrymans (strain S7.3)</name>
    <name type="common">Dry rot fungus</name>
    <dbReference type="NCBI Taxonomy" id="936435"/>
    <lineage>
        <taxon>Eukaryota</taxon>
        <taxon>Fungi</taxon>
        <taxon>Dikarya</taxon>
        <taxon>Basidiomycota</taxon>
        <taxon>Agaricomycotina</taxon>
        <taxon>Agaricomycetes</taxon>
        <taxon>Agaricomycetidae</taxon>
        <taxon>Boletales</taxon>
        <taxon>Coniophorineae</taxon>
        <taxon>Serpulaceae</taxon>
        <taxon>Serpula</taxon>
    </lineage>
</organism>
<dbReference type="Gene3D" id="3.30.160.60">
    <property type="entry name" value="Classic Zinc Finger"/>
    <property type="match status" value="1"/>
</dbReference>
<proteinExistence type="predicted"/>
<dbReference type="PANTHER" id="PTHR40626:SF11">
    <property type="entry name" value="ZINC FINGER PROTEIN YPR022C"/>
    <property type="match status" value="1"/>
</dbReference>
<keyword evidence="5" id="KW-0862">Zinc</keyword>
<evidence type="ECO:0000256" key="8">
    <source>
        <dbReference type="SAM" id="MobiDB-lite"/>
    </source>
</evidence>
<dbReference type="FunFam" id="3.30.160.60:FF:002343">
    <property type="entry name" value="Zinc finger protein 33A"/>
    <property type="match status" value="1"/>
</dbReference>
<dbReference type="GO" id="GO:0005634">
    <property type="term" value="C:nucleus"/>
    <property type="evidence" value="ECO:0007669"/>
    <property type="project" value="UniProtKB-SubCell"/>
</dbReference>
<keyword evidence="11" id="KW-1185">Reference proteome</keyword>
<evidence type="ECO:0000256" key="4">
    <source>
        <dbReference type="ARBA" id="ARBA00022771"/>
    </source>
</evidence>
<dbReference type="SUPFAM" id="SSF57667">
    <property type="entry name" value="beta-beta-alpha zinc fingers"/>
    <property type="match status" value="1"/>
</dbReference>
<dbReference type="HOGENOM" id="CLU_098160_0_0_1"/>
<dbReference type="GO" id="GO:0000981">
    <property type="term" value="F:DNA-binding transcription factor activity, RNA polymerase II-specific"/>
    <property type="evidence" value="ECO:0007669"/>
    <property type="project" value="InterPro"/>
</dbReference>
<dbReference type="GO" id="GO:0000978">
    <property type="term" value="F:RNA polymerase II cis-regulatory region sequence-specific DNA binding"/>
    <property type="evidence" value="ECO:0007669"/>
    <property type="project" value="InterPro"/>
</dbReference>
<gene>
    <name evidence="10" type="ORF">SERLA73DRAFT_186248</name>
</gene>
<comment type="subcellular location">
    <subcellularLocation>
        <location evidence="1">Nucleus</location>
    </subcellularLocation>
</comment>
<feature type="compositionally biased region" description="Basic and acidic residues" evidence="8">
    <location>
        <begin position="75"/>
        <end position="92"/>
    </location>
</feature>
<keyword evidence="3" id="KW-0677">Repeat</keyword>
<accession>F8Q5L9</accession>
<evidence type="ECO:0000313" key="11">
    <source>
        <dbReference type="Proteomes" id="UP000008063"/>
    </source>
</evidence>
<dbReference type="OMA" id="SSTWHIQ"/>
<protein>
    <recommendedName>
        <fullName evidence="9">C2H2-type domain-containing protein</fullName>
    </recommendedName>
</protein>
<dbReference type="InterPro" id="IPR051059">
    <property type="entry name" value="VerF-like"/>
</dbReference>
<dbReference type="GO" id="GO:0008270">
    <property type="term" value="F:zinc ion binding"/>
    <property type="evidence" value="ECO:0007669"/>
    <property type="project" value="UniProtKB-KW"/>
</dbReference>
<evidence type="ECO:0000259" key="9">
    <source>
        <dbReference type="PROSITE" id="PS50157"/>
    </source>
</evidence>
<evidence type="ECO:0000256" key="2">
    <source>
        <dbReference type="ARBA" id="ARBA00022723"/>
    </source>
</evidence>
<dbReference type="AlphaFoldDB" id="F8Q5L9"/>